<dbReference type="Proteomes" id="UP000293142">
    <property type="component" value="Unassembled WGS sequence"/>
</dbReference>
<dbReference type="CDD" id="cd12912">
    <property type="entry name" value="PDC2_MCP_like"/>
    <property type="match status" value="1"/>
</dbReference>
<accession>A0A4Q9DHF9</accession>
<feature type="transmembrane region" description="Helical" evidence="4">
    <location>
        <begin position="20"/>
        <end position="39"/>
    </location>
</feature>
<keyword evidence="4" id="KW-0812">Transmembrane</keyword>
<evidence type="ECO:0000256" key="3">
    <source>
        <dbReference type="ARBA" id="ARBA00023163"/>
    </source>
</evidence>
<dbReference type="InterPro" id="IPR041522">
    <property type="entry name" value="CdaR_GGDEF"/>
</dbReference>
<feature type="transmembrane region" description="Helical" evidence="4">
    <location>
        <begin position="298"/>
        <end position="321"/>
    </location>
</feature>
<dbReference type="SMART" id="SM00342">
    <property type="entry name" value="HTH_ARAC"/>
    <property type="match status" value="1"/>
</dbReference>
<dbReference type="GO" id="GO:0043565">
    <property type="term" value="F:sequence-specific DNA binding"/>
    <property type="evidence" value="ECO:0007669"/>
    <property type="project" value="InterPro"/>
</dbReference>
<keyword evidence="2" id="KW-0238">DNA-binding</keyword>
<dbReference type="PROSITE" id="PS01124">
    <property type="entry name" value="HTH_ARAC_FAMILY_2"/>
    <property type="match status" value="1"/>
</dbReference>
<dbReference type="AlphaFoldDB" id="A0A4Q9DHF9"/>
<protein>
    <submittedName>
        <fullName evidence="6">AraC family transcriptional regulator</fullName>
    </submittedName>
</protein>
<dbReference type="InterPro" id="IPR009057">
    <property type="entry name" value="Homeodomain-like_sf"/>
</dbReference>
<keyword evidence="4" id="KW-0472">Membrane</keyword>
<keyword evidence="4" id="KW-1133">Transmembrane helix</keyword>
<evidence type="ECO:0000256" key="1">
    <source>
        <dbReference type="ARBA" id="ARBA00023015"/>
    </source>
</evidence>
<evidence type="ECO:0000313" key="7">
    <source>
        <dbReference type="Proteomes" id="UP000293142"/>
    </source>
</evidence>
<evidence type="ECO:0000259" key="5">
    <source>
        <dbReference type="PROSITE" id="PS01124"/>
    </source>
</evidence>
<dbReference type="Gene3D" id="1.10.10.60">
    <property type="entry name" value="Homeodomain-like"/>
    <property type="match status" value="2"/>
</dbReference>
<dbReference type="InterPro" id="IPR018062">
    <property type="entry name" value="HTH_AraC-typ_CS"/>
</dbReference>
<gene>
    <name evidence="6" type="ORF">EYB31_33855</name>
</gene>
<evidence type="ECO:0000256" key="2">
    <source>
        <dbReference type="ARBA" id="ARBA00023125"/>
    </source>
</evidence>
<comment type="caution">
    <text evidence="6">The sequence shown here is derived from an EMBL/GenBank/DDBJ whole genome shotgun (WGS) entry which is preliminary data.</text>
</comment>
<sequence>MSIVKDIKNYPVYRRLLISYLLLVSIMVFLIGSVLYFYFSSSTTKEISEMMQSMLTQTSTTADNTNNQVYYVSNQLLNDNNVNNMLLSTEQDDPIRDYKAYLTLKNINSVYPFLKYIGVYNGKIDHYINTLGLPYDSDKDILQALKNGQVDRKFQMFSREVKNGNELYRVLTFVFYPNATFAKSTTSALIINLDEQYFRNVLQQYMNSPKGQIFVMNSQGSVISHSNPDLFNQSLANEPYVQHILQSSDNSGYFTQTVHREKQLVAYVKSAQLGWYFVSIRPYIEVIPQTNTLKNVTLVIAATMIMLGFALSFWITSNIYTPIRSLMWKLRHQMQSTQPFLKHNVLRQLMKEPWNDMQLSDNMLSDNSLQLDSPYYLIFLLHIDDVQRFEQVHPPKDQALIRFAICNIAAELLERHYAAPNPVVIENDEVGILAGTASAAMPDTVILTLKEIQEVIQQYFKITITVAIGDSVQKADHIASSYHSALKRSEYRFFYGHNSIIDGKMITQRATQHSFKYPAIIEKNLIEFIKLEDRSSVHGQIRKFMKSIESTEYFHALTYSHQLLLSILKEFEGTVIHVSSDSSYYYERLAYLSKLETLDAIEKELLDYCDRICDLLEQKQNLRMSDNLEKVKDYLEEHYHDPNLSLELAAEAIHISPGYLRKQFKTYYAVSFHDMLKNLRLDKACALLIETDESMAVISESIGMLNTNYFYTLFKKRYGISPAQYREQKRADLR</sequence>
<dbReference type="Pfam" id="PF12833">
    <property type="entry name" value="HTH_18"/>
    <property type="match status" value="1"/>
</dbReference>
<dbReference type="PANTHER" id="PTHR43280">
    <property type="entry name" value="ARAC-FAMILY TRANSCRIPTIONAL REGULATOR"/>
    <property type="match status" value="1"/>
</dbReference>
<dbReference type="Pfam" id="PF17853">
    <property type="entry name" value="GGDEF_2"/>
    <property type="match status" value="1"/>
</dbReference>
<dbReference type="Gene3D" id="3.30.450.20">
    <property type="entry name" value="PAS domain"/>
    <property type="match status" value="1"/>
</dbReference>
<dbReference type="RefSeq" id="WP_131018023.1">
    <property type="nucleotide sequence ID" value="NZ_SIRE01000033.1"/>
</dbReference>
<organism evidence="6 7">
    <name type="scientific">Paenibacillus thalictri</name>
    <dbReference type="NCBI Taxonomy" id="2527873"/>
    <lineage>
        <taxon>Bacteria</taxon>
        <taxon>Bacillati</taxon>
        <taxon>Bacillota</taxon>
        <taxon>Bacilli</taxon>
        <taxon>Bacillales</taxon>
        <taxon>Paenibacillaceae</taxon>
        <taxon>Paenibacillus</taxon>
    </lineage>
</organism>
<evidence type="ECO:0000256" key="4">
    <source>
        <dbReference type="SAM" id="Phobius"/>
    </source>
</evidence>
<keyword evidence="1" id="KW-0805">Transcription regulation</keyword>
<keyword evidence="7" id="KW-1185">Reference proteome</keyword>
<dbReference type="OrthoDB" id="2650757at2"/>
<proteinExistence type="predicted"/>
<dbReference type="SUPFAM" id="SSF46689">
    <property type="entry name" value="Homeodomain-like"/>
    <property type="match status" value="1"/>
</dbReference>
<dbReference type="EMBL" id="SIRE01000033">
    <property type="protein sequence ID" value="TBL70303.1"/>
    <property type="molecule type" value="Genomic_DNA"/>
</dbReference>
<name>A0A4Q9DHF9_9BACL</name>
<keyword evidence="3" id="KW-0804">Transcription</keyword>
<feature type="domain" description="HTH araC/xylS-type" evidence="5">
    <location>
        <begin position="629"/>
        <end position="728"/>
    </location>
</feature>
<dbReference type="PROSITE" id="PS00041">
    <property type="entry name" value="HTH_ARAC_FAMILY_1"/>
    <property type="match status" value="1"/>
</dbReference>
<dbReference type="PANTHER" id="PTHR43280:SF28">
    <property type="entry name" value="HTH-TYPE TRANSCRIPTIONAL ACTIVATOR RHAS"/>
    <property type="match status" value="1"/>
</dbReference>
<dbReference type="GO" id="GO:0003700">
    <property type="term" value="F:DNA-binding transcription factor activity"/>
    <property type="evidence" value="ECO:0007669"/>
    <property type="project" value="InterPro"/>
</dbReference>
<evidence type="ECO:0000313" key="6">
    <source>
        <dbReference type="EMBL" id="TBL70303.1"/>
    </source>
</evidence>
<dbReference type="InterPro" id="IPR018060">
    <property type="entry name" value="HTH_AraC"/>
</dbReference>
<reference evidence="6 7" key="1">
    <citation type="submission" date="2019-02" db="EMBL/GenBank/DDBJ databases">
        <title>Paenibacillus sp. nov., isolated from surface-sterilized tissue of Thalictrum simplex L.</title>
        <authorList>
            <person name="Tuo L."/>
        </authorList>
    </citation>
    <scope>NUCLEOTIDE SEQUENCE [LARGE SCALE GENOMIC DNA]</scope>
    <source>
        <strain evidence="6 7">N2SHLJ1</strain>
    </source>
</reference>